<dbReference type="GO" id="GO:0006281">
    <property type="term" value="P:DNA repair"/>
    <property type="evidence" value="ECO:0007669"/>
    <property type="project" value="UniProtKB-UniRule"/>
</dbReference>
<dbReference type="InterPro" id="IPR006171">
    <property type="entry name" value="TOPRIM_dom"/>
</dbReference>
<evidence type="ECO:0000256" key="3">
    <source>
        <dbReference type="ARBA" id="ARBA00022771"/>
    </source>
</evidence>
<gene>
    <name evidence="7" type="primary">recR</name>
    <name evidence="9" type="ORF">A2042_09455</name>
</gene>
<dbReference type="CDD" id="cd01025">
    <property type="entry name" value="TOPRIM_recR"/>
    <property type="match status" value="1"/>
</dbReference>
<feature type="domain" description="Toprim" evidence="8">
    <location>
        <begin position="81"/>
        <end position="176"/>
    </location>
</feature>
<keyword evidence="3 7" id="KW-0863">Zinc-finger</keyword>
<dbReference type="EMBL" id="MGDB01000056">
    <property type="protein sequence ID" value="OGL42111.1"/>
    <property type="molecule type" value="Genomic_DNA"/>
</dbReference>
<dbReference type="AlphaFoldDB" id="A0A1F7RKY4"/>
<dbReference type="PANTHER" id="PTHR30446">
    <property type="entry name" value="RECOMBINATION PROTEIN RECR"/>
    <property type="match status" value="1"/>
</dbReference>
<dbReference type="Gene3D" id="3.40.1360.10">
    <property type="match status" value="1"/>
</dbReference>
<dbReference type="NCBIfam" id="TIGR00615">
    <property type="entry name" value="recR"/>
    <property type="match status" value="1"/>
</dbReference>
<dbReference type="PROSITE" id="PS01300">
    <property type="entry name" value="RECR"/>
    <property type="match status" value="1"/>
</dbReference>
<dbReference type="InterPro" id="IPR023627">
    <property type="entry name" value="Rcmb_RecR"/>
</dbReference>
<comment type="function">
    <text evidence="7">May play a role in DNA repair. It seems to be involved in an RecBC-independent recombinational process of DNA repair. It may act with RecF and RecO.</text>
</comment>
<evidence type="ECO:0000256" key="7">
    <source>
        <dbReference type="HAMAP-Rule" id="MF_00017"/>
    </source>
</evidence>
<name>A0A1F7RKY4_9BACT</name>
<dbReference type="Proteomes" id="UP000178526">
    <property type="component" value="Unassembled WGS sequence"/>
</dbReference>
<evidence type="ECO:0000256" key="2">
    <source>
        <dbReference type="ARBA" id="ARBA00022763"/>
    </source>
</evidence>
<evidence type="ECO:0000256" key="5">
    <source>
        <dbReference type="ARBA" id="ARBA00023172"/>
    </source>
</evidence>
<dbReference type="Gene3D" id="1.10.8.420">
    <property type="entry name" value="RecR Domain 1"/>
    <property type="match status" value="1"/>
</dbReference>
<dbReference type="Gene3D" id="6.10.250.240">
    <property type="match status" value="1"/>
</dbReference>
<dbReference type="GO" id="GO:0006310">
    <property type="term" value="P:DNA recombination"/>
    <property type="evidence" value="ECO:0007669"/>
    <property type="project" value="UniProtKB-UniRule"/>
</dbReference>
<dbReference type="SMART" id="SM00493">
    <property type="entry name" value="TOPRIM"/>
    <property type="match status" value="1"/>
</dbReference>
<evidence type="ECO:0000256" key="1">
    <source>
        <dbReference type="ARBA" id="ARBA00022723"/>
    </source>
</evidence>
<organism evidence="9 10">
    <name type="scientific">Candidatus Schekmanbacteria bacterium GWA2_38_11</name>
    <dbReference type="NCBI Taxonomy" id="1817876"/>
    <lineage>
        <taxon>Bacteria</taxon>
        <taxon>Candidatus Schekmaniibacteriota</taxon>
    </lineage>
</organism>
<evidence type="ECO:0000256" key="6">
    <source>
        <dbReference type="ARBA" id="ARBA00023204"/>
    </source>
</evidence>
<keyword evidence="1 7" id="KW-0479">Metal-binding</keyword>
<keyword evidence="4 7" id="KW-0862">Zinc</keyword>
<evidence type="ECO:0000313" key="10">
    <source>
        <dbReference type="Proteomes" id="UP000178526"/>
    </source>
</evidence>
<accession>A0A1F7RKY4</accession>
<protein>
    <recommendedName>
        <fullName evidence="7">Recombination protein RecR</fullName>
    </recommendedName>
</protein>
<keyword evidence="6 7" id="KW-0234">DNA repair</keyword>
<feature type="zinc finger region" description="C4-type" evidence="7">
    <location>
        <begin position="58"/>
        <end position="73"/>
    </location>
</feature>
<dbReference type="PANTHER" id="PTHR30446:SF0">
    <property type="entry name" value="RECOMBINATION PROTEIN RECR"/>
    <property type="match status" value="1"/>
</dbReference>
<dbReference type="GO" id="GO:0008270">
    <property type="term" value="F:zinc ion binding"/>
    <property type="evidence" value="ECO:0007669"/>
    <property type="project" value="UniProtKB-KW"/>
</dbReference>
<dbReference type="Pfam" id="PF21175">
    <property type="entry name" value="RecR_C"/>
    <property type="match status" value="1"/>
</dbReference>
<dbReference type="Pfam" id="PF21176">
    <property type="entry name" value="RecR_HhH"/>
    <property type="match status" value="1"/>
</dbReference>
<comment type="similarity">
    <text evidence="7">Belongs to the RecR family.</text>
</comment>
<dbReference type="GO" id="GO:0003677">
    <property type="term" value="F:DNA binding"/>
    <property type="evidence" value="ECO:0007669"/>
    <property type="project" value="UniProtKB-UniRule"/>
</dbReference>
<keyword evidence="5 7" id="KW-0233">DNA recombination</keyword>
<dbReference type="Pfam" id="PF13662">
    <property type="entry name" value="Toprim_4"/>
    <property type="match status" value="1"/>
</dbReference>
<dbReference type="InterPro" id="IPR015967">
    <property type="entry name" value="Rcmb_RecR_Znf"/>
</dbReference>
<reference evidence="9 10" key="1">
    <citation type="journal article" date="2016" name="Nat. Commun.">
        <title>Thousands of microbial genomes shed light on interconnected biogeochemical processes in an aquifer system.</title>
        <authorList>
            <person name="Anantharaman K."/>
            <person name="Brown C.T."/>
            <person name="Hug L.A."/>
            <person name="Sharon I."/>
            <person name="Castelle C.J."/>
            <person name="Probst A.J."/>
            <person name="Thomas B.C."/>
            <person name="Singh A."/>
            <person name="Wilkins M.J."/>
            <person name="Karaoz U."/>
            <person name="Brodie E.L."/>
            <person name="Williams K.H."/>
            <person name="Hubbard S.S."/>
            <person name="Banfield J.F."/>
        </authorList>
    </citation>
    <scope>NUCLEOTIDE SEQUENCE [LARGE SCALE GENOMIC DNA]</scope>
</reference>
<dbReference type="InterPro" id="IPR034137">
    <property type="entry name" value="TOPRIM_RecR"/>
</dbReference>
<dbReference type="Gene3D" id="3.30.60.80">
    <property type="match status" value="1"/>
</dbReference>
<keyword evidence="2 7" id="KW-0227">DNA damage</keyword>
<comment type="caution">
    <text evidence="9">The sequence shown here is derived from an EMBL/GenBank/DDBJ whole genome shotgun (WGS) entry which is preliminary data.</text>
</comment>
<dbReference type="Pfam" id="PF02132">
    <property type="entry name" value="RecR_ZnF"/>
    <property type="match status" value="1"/>
</dbReference>
<evidence type="ECO:0000313" key="9">
    <source>
        <dbReference type="EMBL" id="OGL42111.1"/>
    </source>
</evidence>
<proteinExistence type="inferred from homology"/>
<dbReference type="PROSITE" id="PS50880">
    <property type="entry name" value="TOPRIM"/>
    <property type="match status" value="1"/>
</dbReference>
<dbReference type="SUPFAM" id="SSF111304">
    <property type="entry name" value="Recombination protein RecR"/>
    <property type="match status" value="1"/>
</dbReference>
<evidence type="ECO:0000259" key="8">
    <source>
        <dbReference type="PROSITE" id="PS50880"/>
    </source>
</evidence>
<sequence>MTLKSPSLEKLIRALLKLPGIGQKTANRLAFHILKTSYEEVKELGESILEVKKKILRCSVCFNITEDSICHICKDTSRDNSIICVVEDSLDLQAIENTREYKGLYHVLEGSLSPLDGVGPEQLRITELLRRLSGGSVKEIIVATNFSAEGEATAMYMTKILKPLGLKLTRIAYGLPVGGDLEYADEVTIAKAMDGRRTL</sequence>
<evidence type="ECO:0000256" key="4">
    <source>
        <dbReference type="ARBA" id="ARBA00022833"/>
    </source>
</evidence>
<dbReference type="HAMAP" id="MF_00017">
    <property type="entry name" value="RecR"/>
    <property type="match status" value="1"/>
</dbReference>
<dbReference type="InterPro" id="IPR000093">
    <property type="entry name" value="DNA_Rcmb_RecR"/>
</dbReference>